<evidence type="ECO:0000259" key="2">
    <source>
        <dbReference type="Pfam" id="PF05050"/>
    </source>
</evidence>
<dbReference type="InterPro" id="IPR029063">
    <property type="entry name" value="SAM-dependent_MTases_sf"/>
</dbReference>
<dbReference type="EMBL" id="JBJQND010000003">
    <property type="protein sequence ID" value="KAL3881308.1"/>
    <property type="molecule type" value="Genomic_DNA"/>
</dbReference>
<gene>
    <name evidence="3" type="ORF">ACJMK2_027761</name>
</gene>
<name>A0ABD3X8W4_SINWO</name>
<keyword evidence="1" id="KW-1133">Transmembrane helix</keyword>
<accession>A0ABD3X8W4</accession>
<dbReference type="InterPro" id="IPR006342">
    <property type="entry name" value="FkbM_mtfrase"/>
</dbReference>
<dbReference type="Proteomes" id="UP001634394">
    <property type="component" value="Unassembled WGS sequence"/>
</dbReference>
<organism evidence="3 4">
    <name type="scientific">Sinanodonta woodiana</name>
    <name type="common">Chinese pond mussel</name>
    <name type="synonym">Anodonta woodiana</name>
    <dbReference type="NCBI Taxonomy" id="1069815"/>
    <lineage>
        <taxon>Eukaryota</taxon>
        <taxon>Metazoa</taxon>
        <taxon>Spiralia</taxon>
        <taxon>Lophotrochozoa</taxon>
        <taxon>Mollusca</taxon>
        <taxon>Bivalvia</taxon>
        <taxon>Autobranchia</taxon>
        <taxon>Heteroconchia</taxon>
        <taxon>Palaeoheterodonta</taxon>
        <taxon>Unionida</taxon>
        <taxon>Unionoidea</taxon>
        <taxon>Unionidae</taxon>
        <taxon>Unioninae</taxon>
        <taxon>Sinanodonta</taxon>
    </lineage>
</organism>
<dbReference type="Gene3D" id="3.40.50.150">
    <property type="entry name" value="Vaccinia Virus protein VP39"/>
    <property type="match status" value="1"/>
</dbReference>
<reference evidence="3 4" key="1">
    <citation type="submission" date="2024-11" db="EMBL/GenBank/DDBJ databases">
        <title>Chromosome-level genome assembly of the freshwater bivalve Anodonta woodiana.</title>
        <authorList>
            <person name="Chen X."/>
        </authorList>
    </citation>
    <scope>NUCLEOTIDE SEQUENCE [LARGE SCALE GENOMIC DNA]</scope>
    <source>
        <strain evidence="3">MN2024</strain>
        <tissue evidence="3">Gills</tissue>
    </source>
</reference>
<keyword evidence="1" id="KW-0812">Transmembrane</keyword>
<protein>
    <recommendedName>
        <fullName evidence="2">Methyltransferase FkbM domain-containing protein</fullName>
    </recommendedName>
</protein>
<evidence type="ECO:0000256" key="1">
    <source>
        <dbReference type="SAM" id="Phobius"/>
    </source>
</evidence>
<proteinExistence type="predicted"/>
<feature type="domain" description="Methyltransferase FkbM" evidence="2">
    <location>
        <begin position="119"/>
        <end position="275"/>
    </location>
</feature>
<dbReference type="InterPro" id="IPR053202">
    <property type="entry name" value="EGF_Rcpt_Signaling_Reg"/>
</dbReference>
<dbReference type="Pfam" id="PF05050">
    <property type="entry name" value="Methyltransf_21"/>
    <property type="match status" value="1"/>
</dbReference>
<evidence type="ECO:0000313" key="4">
    <source>
        <dbReference type="Proteomes" id="UP001634394"/>
    </source>
</evidence>
<comment type="caution">
    <text evidence="3">The sequence shown here is derived from an EMBL/GenBank/DDBJ whole genome shotgun (WGS) entry which is preliminary data.</text>
</comment>
<keyword evidence="1" id="KW-0472">Membrane</keyword>
<dbReference type="PANTHER" id="PTHR34009">
    <property type="entry name" value="PROTEIN STAR"/>
    <property type="match status" value="1"/>
</dbReference>
<sequence>MKMFHLLKNKYFIAATLILTLIVGTIHLVIYFNQVSAQDIYINEFAIKIQPVKDLISSTENLAADDPRLIRLIRQEFLVPPHPGPYNLKHPDILDPSCGQSTVIDKLLERKEKGFYIEAGAFDGESISNTLFFERIRKWNGLLVEPDPKTYFRLRSKHRNAYLINACLSTNTKPSIVTFNAANEMGHVIQSDEDRRWVQEKLNKWDLIEVPCFPLFSILLALEQMEVDYFSLDIEGYELAVLKSIPFDKVKIRSLTVEFMQGQEGYASQIKSFLETNGLVHAFNMKSNNNTCPAEDAVFKLRE</sequence>
<evidence type="ECO:0000313" key="3">
    <source>
        <dbReference type="EMBL" id="KAL3881308.1"/>
    </source>
</evidence>
<keyword evidence="4" id="KW-1185">Reference proteome</keyword>
<feature type="transmembrane region" description="Helical" evidence="1">
    <location>
        <begin position="12"/>
        <end position="32"/>
    </location>
</feature>
<dbReference type="AlphaFoldDB" id="A0ABD3X8W4"/>
<dbReference type="SUPFAM" id="SSF53335">
    <property type="entry name" value="S-adenosyl-L-methionine-dependent methyltransferases"/>
    <property type="match status" value="1"/>
</dbReference>
<dbReference type="PANTHER" id="PTHR34009:SF2">
    <property type="entry name" value="PROTEIN STAR"/>
    <property type="match status" value="1"/>
</dbReference>